<keyword evidence="20" id="KW-1185">Reference proteome</keyword>
<dbReference type="EMBL" id="FJ478159">
    <property type="protein sequence ID" value="AAB80763.1"/>
    <property type="molecule type" value="Genomic_DNA"/>
</dbReference>
<dbReference type="PANTHER" id="PTHR46077">
    <property type="entry name" value="E3 UBIQUITIN-PROTEIN LIGASE TOPORS"/>
    <property type="match status" value="1"/>
</dbReference>
<reference evidence="16" key="1">
    <citation type="submission" date="2009-12" db="EMBL/GenBank/DDBJ databases">
        <authorList>
            <person name="Tai S.-H."/>
            <person name="Niikura M."/>
            <person name="Cheng H.H."/>
            <person name="Kruger J.M."/>
            <person name="Wise A.G."/>
            <person name="Maes R.K."/>
        </authorList>
    </citation>
    <scope>NUCLEOTIDE SEQUENCE</scope>
    <source>
        <strain evidence="16">C-27</strain>
    </source>
</reference>
<keyword evidence="7" id="KW-1128">Modulation of host ubiquitin pathway by viral E3 ligase</keyword>
<keyword evidence="8" id="KW-0479">Metal-binding</keyword>
<keyword evidence="4" id="KW-0945">Host-virus interaction</keyword>
<evidence type="ECO:0000256" key="5">
    <source>
        <dbReference type="ARBA" id="ARBA00022662"/>
    </source>
</evidence>
<evidence type="ECO:0000313" key="16">
    <source>
        <dbReference type="EMBL" id="AAB80763.1"/>
    </source>
</evidence>
<keyword evidence="6" id="KW-0808">Transferase</keyword>
<feature type="compositionally biased region" description="Basic and acidic residues" evidence="14">
    <location>
        <begin position="392"/>
        <end position="405"/>
    </location>
</feature>
<evidence type="ECO:0000256" key="14">
    <source>
        <dbReference type="SAM" id="MobiDB-lite"/>
    </source>
</evidence>
<dbReference type="Gene3D" id="3.30.40.10">
    <property type="entry name" value="Zinc/RING finger domain, C3HC4 (zinc finger)"/>
    <property type="match status" value="1"/>
</dbReference>
<organismHost>
    <name type="scientific">Felidae</name>
    <name type="common">cat family</name>
    <dbReference type="NCBI Taxonomy" id="9681"/>
</organismHost>
<reference evidence="17 19" key="3">
    <citation type="submission" date="2015-04" db="EMBL/GenBank/DDBJ databases">
        <title>Diversity among historical and modern clinical isolates of feline herpesvirus 1.</title>
        <authorList>
            <person name="Vaz P.K."/>
            <person name="Job N."/>
            <person name="Horsington J."/>
            <person name="Hartley C.A."/>
            <person name="Ficorilli N."/>
            <person name="Browning G.F."/>
            <person name="Devlin J.M."/>
        </authorList>
    </citation>
    <scope>NUCLEOTIDE SEQUENCE [LARGE SCALE GENOMIC DNA]</scope>
    <source>
        <strain evidence="17">Feligen</strain>
    </source>
</reference>
<feature type="compositionally biased region" description="Acidic residues" evidence="14">
    <location>
        <begin position="258"/>
        <end position="275"/>
    </location>
</feature>
<keyword evidence="16" id="KW-0436">Ligase</keyword>
<keyword evidence="10" id="KW-0862">Zinc</keyword>
<keyword evidence="3" id="KW-0678">Repressor</keyword>
<dbReference type="GO" id="GO:0008270">
    <property type="term" value="F:zinc ion binding"/>
    <property type="evidence" value="ECO:0007669"/>
    <property type="project" value="UniProtKB-KW"/>
</dbReference>
<feature type="region of interest" description="Disordered" evidence="14">
    <location>
        <begin position="237"/>
        <end position="314"/>
    </location>
</feature>
<dbReference type="Proteomes" id="UP000098246">
    <property type="component" value="Segment"/>
</dbReference>
<dbReference type="SUPFAM" id="SSF57850">
    <property type="entry name" value="RING/U-box"/>
    <property type="match status" value="1"/>
</dbReference>
<evidence type="ECO:0000256" key="3">
    <source>
        <dbReference type="ARBA" id="ARBA00022491"/>
    </source>
</evidence>
<sequence>MADMGDHCPICLDPMNDLTFTMPCLHKFCYSCLSRWVGLNNKCPLCKTSVTSLIHSIEDDKIFEETKLYSPHREEEEYLDWDPFIWTEARRWANISLNSVRLENSTTVDTSGRPSDGAGNPTSTRPRDSTSTGLGFVPLTPDGGAGAPHLRPLVTWMNSWLLNYYNDETTASVMCGIVMDELCEHAFNSAALTRLLRPLLHTQTDLFVIRLLAEASQCVFPSTARTLRVSTGVQFLDDTEDDTSSDDESSSLATADLTDPEDTAYDDTDDSDDTETTISTDLSVGITTGIDDETRHSLNTQPELSTLPHGSSATNFAAPAESIQQNYPETNMEPLDLTLAHDTESSNENSTTVIALDGANNDRTNTTENTAVSYDDGRADPIVNTTVSSRYQKNEDDIRGVHDADGPPNTDSGSHNTPISVTPTDRKRKRPPSRWNERRSARLRGSPETFNLVSTPSTSNMTQRDSSTTAISHTRLQTTRRGRRRVSGPIVHIPNTRL</sequence>
<dbReference type="PROSITE" id="PS50089">
    <property type="entry name" value="ZF_RING_2"/>
    <property type="match status" value="1"/>
</dbReference>
<dbReference type="EMBL" id="MH027357">
    <property type="protein sequence ID" value="AVR53468.1"/>
    <property type="molecule type" value="mRNA"/>
</dbReference>
<dbReference type="Pfam" id="PF00097">
    <property type="entry name" value="zf-C3HC4"/>
    <property type="match status" value="1"/>
</dbReference>
<dbReference type="InterPro" id="IPR018957">
    <property type="entry name" value="Znf_C3HC4_RING-type"/>
</dbReference>
<evidence type="ECO:0000256" key="10">
    <source>
        <dbReference type="ARBA" id="ARBA00022833"/>
    </source>
</evidence>
<evidence type="ECO:0000313" key="20">
    <source>
        <dbReference type="Proteomes" id="UP000149016"/>
    </source>
</evidence>
<feature type="compositionally biased region" description="Polar residues" evidence="14">
    <location>
        <begin position="409"/>
        <end position="423"/>
    </location>
</feature>
<feature type="compositionally biased region" description="Polar residues" evidence="14">
    <location>
        <begin position="297"/>
        <end position="314"/>
    </location>
</feature>
<evidence type="ECO:0000256" key="12">
    <source>
        <dbReference type="ARBA" id="ARBA00023163"/>
    </source>
</evidence>
<dbReference type="PANTHER" id="PTHR46077:SF1">
    <property type="entry name" value="TOP1 BINDING ARGININE_SERINE RICH PROTEIN, E3 UBIQUITIN LIGASE"/>
    <property type="match status" value="1"/>
</dbReference>
<dbReference type="GO" id="GO:0061630">
    <property type="term" value="F:ubiquitin protein ligase activity"/>
    <property type="evidence" value="ECO:0007669"/>
    <property type="project" value="UniProtKB-EC"/>
</dbReference>
<evidence type="ECO:0000256" key="11">
    <source>
        <dbReference type="ARBA" id="ARBA00023015"/>
    </source>
</evidence>
<evidence type="ECO:0000256" key="4">
    <source>
        <dbReference type="ARBA" id="ARBA00022581"/>
    </source>
</evidence>
<evidence type="ECO:0000256" key="13">
    <source>
        <dbReference type="PROSITE-ProRule" id="PRU00175"/>
    </source>
</evidence>
<dbReference type="GO" id="GO:0016874">
    <property type="term" value="F:ligase activity"/>
    <property type="evidence" value="ECO:0007669"/>
    <property type="project" value="UniProtKB-KW"/>
</dbReference>
<evidence type="ECO:0000256" key="2">
    <source>
        <dbReference type="ARBA" id="ARBA00012483"/>
    </source>
</evidence>
<keyword evidence="12" id="KW-0804">Transcription</keyword>
<dbReference type="EC" id="2.3.2.27" evidence="2"/>
<dbReference type="InterPro" id="IPR013083">
    <property type="entry name" value="Znf_RING/FYVE/PHD"/>
</dbReference>
<feature type="compositionally biased region" description="Low complexity" evidence="14">
    <location>
        <begin position="121"/>
        <end position="132"/>
    </location>
</feature>
<feature type="compositionally biased region" description="Polar residues" evidence="14">
    <location>
        <begin position="361"/>
        <end position="372"/>
    </location>
</feature>
<reference evidence="18" key="4">
    <citation type="submission" date="2018-03" db="EMBL/GenBank/DDBJ databases">
        <title>Feline Herpesvirus 1 isolate HR-1.</title>
        <authorList>
            <person name="Tian J."/>
            <person name="Liu Y."/>
            <person name="Liu X."/>
            <person name="Sun X."/>
            <person name="Zhang J."/>
            <person name="Qu L."/>
        </authorList>
    </citation>
    <scope>NUCLEOTIDE SEQUENCE</scope>
    <source>
        <strain evidence="18">HR-1</strain>
    </source>
</reference>
<name>O37928_FHV1</name>
<evidence type="ECO:0000256" key="1">
    <source>
        <dbReference type="ARBA" id="ARBA00000900"/>
    </source>
</evidence>
<gene>
    <name evidence="16" type="primary">ICP0</name>
</gene>
<reference evidence="16 20" key="2">
    <citation type="journal article" date="2010" name="Virology">
        <title>Complete genomic sequence and an infectious BAC clone of feline herpesvirus-1 (FHV-1).</title>
        <authorList>
            <person name="Tai S.H."/>
            <person name="Niikura M."/>
            <person name="Cheng H.H."/>
            <person name="Kruger J.M."/>
            <person name="Wise A.G."/>
            <person name="Maes R.K."/>
        </authorList>
    </citation>
    <scope>NUCLEOTIDE SEQUENCE [LARGE SCALE GENOMIC DNA]</scope>
    <source>
        <strain evidence="16">C-27</strain>
    </source>
</reference>
<dbReference type="RefSeq" id="YP_003331582.1">
    <property type="nucleotide sequence ID" value="NC_013590.2"/>
</dbReference>
<keyword evidence="11" id="KW-0805">Transcription regulation</keyword>
<dbReference type="EMBL" id="KR296657">
    <property type="protein sequence ID" value="ANG65561.1"/>
    <property type="molecule type" value="Genomic_DNA"/>
</dbReference>
<accession>O37928</accession>
<dbReference type="InterPro" id="IPR017907">
    <property type="entry name" value="Znf_RING_CS"/>
</dbReference>
<evidence type="ECO:0000313" key="19">
    <source>
        <dbReference type="Proteomes" id="UP000098246"/>
    </source>
</evidence>
<feature type="region of interest" description="Disordered" evidence="14">
    <location>
        <begin position="343"/>
        <end position="488"/>
    </location>
</feature>
<feature type="compositionally biased region" description="Acidic residues" evidence="14">
    <location>
        <begin position="237"/>
        <end position="249"/>
    </location>
</feature>
<feature type="region of interest" description="Disordered" evidence="14">
    <location>
        <begin position="106"/>
        <end position="140"/>
    </location>
</feature>
<protein>
    <recommendedName>
        <fullName evidence="2">RING-type E3 ubiquitin transferase</fullName>
        <ecNumber evidence="2">2.3.2.27</ecNumber>
    </recommendedName>
</protein>
<keyword evidence="5" id="KW-1130">Modulation of host ubiquitin pathway by virus</keyword>
<evidence type="ECO:0000256" key="8">
    <source>
        <dbReference type="ARBA" id="ARBA00022723"/>
    </source>
</evidence>
<evidence type="ECO:0000313" key="17">
    <source>
        <dbReference type="EMBL" id="ANG65561.1"/>
    </source>
</evidence>
<comment type="catalytic activity">
    <reaction evidence="1">
        <text>S-ubiquitinyl-[E2 ubiquitin-conjugating enzyme]-L-cysteine + [acceptor protein]-L-lysine = [E2 ubiquitin-conjugating enzyme]-L-cysteine + N(6)-ubiquitinyl-[acceptor protein]-L-lysine.</text>
        <dbReference type="EC" id="2.3.2.27"/>
    </reaction>
</comment>
<feature type="domain" description="RING-type" evidence="15">
    <location>
        <begin position="8"/>
        <end position="47"/>
    </location>
</feature>
<evidence type="ECO:0000256" key="7">
    <source>
        <dbReference type="ARBA" id="ARBA00022711"/>
    </source>
</evidence>
<dbReference type="CDD" id="cd23130">
    <property type="entry name" value="RING-HC_EHV1-like"/>
    <property type="match status" value="1"/>
</dbReference>
<evidence type="ECO:0000259" key="15">
    <source>
        <dbReference type="PROSITE" id="PS50089"/>
    </source>
</evidence>
<keyword evidence="9 13" id="KW-0863">Zinc-finger</keyword>
<dbReference type="KEGG" id="vg:8658587"/>
<dbReference type="GO" id="GO:0000209">
    <property type="term" value="P:protein polyubiquitination"/>
    <property type="evidence" value="ECO:0007669"/>
    <property type="project" value="TreeGrafter"/>
</dbReference>
<dbReference type="GeneID" id="8658587"/>
<proteinExistence type="evidence at transcript level"/>
<dbReference type="OrthoDB" id="22805at10239"/>
<organism evidence="16 20">
    <name type="scientific">Feline herpesvirus 1</name>
    <name type="common">FeHV-1</name>
    <name type="synonym">Feline viral rhinotracheitis virus</name>
    <dbReference type="NCBI Taxonomy" id="10334"/>
    <lineage>
        <taxon>Viruses</taxon>
        <taxon>Duplodnaviria</taxon>
        <taxon>Heunggongvirae</taxon>
        <taxon>Peploviricota</taxon>
        <taxon>Herviviricetes</taxon>
        <taxon>Herpesvirales</taxon>
        <taxon>Orthoherpesviridae</taxon>
        <taxon>Alphaherpesvirinae</taxon>
        <taxon>Varicellovirus</taxon>
        <taxon>Varicellovirus felidalpha1</taxon>
    </lineage>
</organism>
<dbReference type="SMART" id="SM00184">
    <property type="entry name" value="RING"/>
    <property type="match status" value="1"/>
</dbReference>
<evidence type="ECO:0000256" key="9">
    <source>
        <dbReference type="ARBA" id="ARBA00022771"/>
    </source>
</evidence>
<evidence type="ECO:0000313" key="18">
    <source>
        <dbReference type="EMBL" id="AVR53468.1"/>
    </source>
</evidence>
<feature type="compositionally biased region" description="Polar residues" evidence="14">
    <location>
        <begin position="448"/>
        <end position="472"/>
    </location>
</feature>
<dbReference type="PROSITE" id="PS00518">
    <property type="entry name" value="ZF_RING_1"/>
    <property type="match status" value="1"/>
</dbReference>
<evidence type="ECO:0000256" key="6">
    <source>
        <dbReference type="ARBA" id="ARBA00022679"/>
    </source>
</evidence>
<dbReference type="GO" id="GO:0006513">
    <property type="term" value="P:protein monoubiquitination"/>
    <property type="evidence" value="ECO:0007669"/>
    <property type="project" value="TreeGrafter"/>
</dbReference>
<dbReference type="InterPro" id="IPR001841">
    <property type="entry name" value="Znf_RING"/>
</dbReference>
<dbReference type="Proteomes" id="UP000149016">
    <property type="component" value="Segment"/>
</dbReference>
<dbReference type="GO" id="GO:0039648">
    <property type="term" value="P:symbiont-mediated perturbation of host ubiquitin-like protein modification"/>
    <property type="evidence" value="ECO:0007669"/>
    <property type="project" value="UniProtKB-KW"/>
</dbReference>